<gene>
    <name evidence="1" type="ORF">LX69_01135</name>
</gene>
<evidence type="ECO:0000313" key="1">
    <source>
        <dbReference type="EMBL" id="PZX18098.1"/>
    </source>
</evidence>
<dbReference type="EMBL" id="QKZK01000007">
    <property type="protein sequence ID" value="PZX18098.1"/>
    <property type="molecule type" value="Genomic_DNA"/>
</dbReference>
<name>A0A2W7ND70_9BACT</name>
<comment type="caution">
    <text evidence="1">The sequence shown here is derived from an EMBL/GenBank/DDBJ whole genome shotgun (WGS) entry which is preliminary data.</text>
</comment>
<keyword evidence="2" id="KW-1185">Reference proteome</keyword>
<reference evidence="1 2" key="1">
    <citation type="submission" date="2018-06" db="EMBL/GenBank/DDBJ databases">
        <title>Genomic Encyclopedia of Archaeal and Bacterial Type Strains, Phase II (KMG-II): from individual species to whole genera.</title>
        <authorList>
            <person name="Goeker M."/>
        </authorList>
    </citation>
    <scope>NUCLEOTIDE SEQUENCE [LARGE SCALE GENOMIC DNA]</scope>
    <source>
        <strain evidence="1 2">DSM 6779</strain>
    </source>
</reference>
<protein>
    <submittedName>
        <fullName evidence="1">Uncharacterized protein</fullName>
    </submittedName>
</protein>
<dbReference type="Proteomes" id="UP000249239">
    <property type="component" value="Unassembled WGS sequence"/>
</dbReference>
<sequence length="62" mass="7527">MRSFDFQKFCEEDDNRQREWEALPEAEKERQRRALAGWADRIEAENEALELQVRMERGEIVD</sequence>
<dbReference type="AlphaFoldDB" id="A0A2W7ND70"/>
<proteinExistence type="predicted"/>
<organism evidence="1 2">
    <name type="scientific">Breznakibacter xylanolyticus</name>
    <dbReference type="NCBI Taxonomy" id="990"/>
    <lineage>
        <taxon>Bacteria</taxon>
        <taxon>Pseudomonadati</taxon>
        <taxon>Bacteroidota</taxon>
        <taxon>Bacteroidia</taxon>
        <taxon>Marinilabiliales</taxon>
        <taxon>Marinilabiliaceae</taxon>
        <taxon>Breznakibacter</taxon>
    </lineage>
</organism>
<accession>A0A2W7ND70</accession>
<evidence type="ECO:0000313" key="2">
    <source>
        <dbReference type="Proteomes" id="UP000249239"/>
    </source>
</evidence>